<dbReference type="VEuPathDB" id="FungiDB:GLRG_10820"/>
<feature type="domain" description="Glucose-methanol-choline oxidoreductase C-terminal" evidence="7">
    <location>
        <begin position="467"/>
        <end position="603"/>
    </location>
</feature>
<keyword evidence="4" id="KW-0274">FAD</keyword>
<dbReference type="STRING" id="645133.E3QYK3"/>
<dbReference type="GO" id="GO:0050660">
    <property type="term" value="F:flavin adenine dinucleotide binding"/>
    <property type="evidence" value="ECO:0007669"/>
    <property type="project" value="InterPro"/>
</dbReference>
<dbReference type="eggNOG" id="KOG1238">
    <property type="taxonomic scope" value="Eukaryota"/>
</dbReference>
<feature type="binding site" evidence="4">
    <location>
        <begin position="595"/>
        <end position="596"/>
    </location>
    <ligand>
        <name>FAD</name>
        <dbReference type="ChEBI" id="CHEBI:57692"/>
    </ligand>
</feature>
<accession>E3QYK3</accession>
<dbReference type="OrthoDB" id="269227at2759"/>
<feature type="signal peptide" evidence="5">
    <location>
        <begin position="1"/>
        <end position="20"/>
    </location>
</feature>
<dbReference type="GO" id="GO:0016614">
    <property type="term" value="F:oxidoreductase activity, acting on CH-OH group of donors"/>
    <property type="evidence" value="ECO:0007669"/>
    <property type="project" value="InterPro"/>
</dbReference>
<protein>
    <submittedName>
        <fullName evidence="8">GMC oxidoreductase</fullName>
    </submittedName>
</protein>
<dbReference type="GO" id="GO:0044550">
    <property type="term" value="P:secondary metabolite biosynthetic process"/>
    <property type="evidence" value="ECO:0007669"/>
    <property type="project" value="TreeGrafter"/>
</dbReference>
<evidence type="ECO:0000259" key="7">
    <source>
        <dbReference type="Pfam" id="PF05199"/>
    </source>
</evidence>
<organism evidence="9">
    <name type="scientific">Colletotrichum graminicola (strain M1.001 / M2 / FGSC 10212)</name>
    <name type="common">Maize anthracnose fungus</name>
    <name type="synonym">Glomerella graminicola</name>
    <dbReference type="NCBI Taxonomy" id="645133"/>
    <lineage>
        <taxon>Eukaryota</taxon>
        <taxon>Fungi</taxon>
        <taxon>Dikarya</taxon>
        <taxon>Ascomycota</taxon>
        <taxon>Pezizomycotina</taxon>
        <taxon>Sordariomycetes</taxon>
        <taxon>Hypocreomycetidae</taxon>
        <taxon>Glomerellales</taxon>
        <taxon>Glomerellaceae</taxon>
        <taxon>Colletotrichum</taxon>
        <taxon>Colletotrichum graminicola species complex</taxon>
    </lineage>
</organism>
<keyword evidence="4" id="KW-0285">Flavoprotein</keyword>
<sequence>MRLQQQAVGLMALLAASVQARLLGSSFGIPGADATYDYVVVGGGTAGLTIASRLVEQNAGSVAVVEAGSFYHLTNGNLSQIPGFATAFVGKDASDWQPGADWGYQTTPQAGAFNQSLHYPHGRMLGGSSARNFMVYHRSTAGAYQKWADQVGDQSYAWDNWRPYFEKSLNFTPPRNDLRAANATPQYSHSALGHGDGPLSLGFPNWAYAFPTWATKAFSQMGIRLRKEGFQNGGLLGQAYAMFTIDAGSMLRSSSETSFLQSSLGNTKYYLYPLTNAKKIIFDGNKTATGVQVESLGANFTLRARKEIIVSAGVIGSPQLLQVSGVGPSKILQSLDIPVVVDAPGVGQGMQDHIVFGISQGINAITASSMGNPSFAAQQVDLYHGFPAQGLLTSPAADLLGWEKIPRSARSSWHNSSIAALAAYPADWPEVEYMAFSGYMGNMSVISTADPQDGVAYATMGVVLVAPRSRGSVTIVSTDTAIHPLIDPAFLTAQSDVDVAVGGFKRAREFWQQKSLTPLKVGKERFPGAQVVTDADIETAIRKNFQTIFHGSCTCAMGKKDDPSAVIDTQGRVYGAQGLRVVDASAFPLLPPGHPQSTVYALAEKIACDISGAC</sequence>
<dbReference type="HOGENOM" id="CLU_002865_6_3_1"/>
<dbReference type="GeneID" id="24416185"/>
<dbReference type="Pfam" id="PF05199">
    <property type="entry name" value="GMC_oxred_C"/>
    <property type="match status" value="1"/>
</dbReference>
<evidence type="ECO:0000313" key="9">
    <source>
        <dbReference type="Proteomes" id="UP000008782"/>
    </source>
</evidence>
<dbReference type="InterPro" id="IPR007867">
    <property type="entry name" value="GMC_OxRtase_C"/>
</dbReference>
<feature type="binding site" evidence="4">
    <location>
        <begin position="132"/>
        <end position="135"/>
    </location>
    <ligand>
        <name>FAD</name>
        <dbReference type="ChEBI" id="CHEBI:57692"/>
    </ligand>
</feature>
<dbReference type="PANTHER" id="PTHR11552:SF138">
    <property type="entry name" value="DEHYDROGENASE PKFF-RELATED"/>
    <property type="match status" value="1"/>
</dbReference>
<dbReference type="PANTHER" id="PTHR11552">
    <property type="entry name" value="GLUCOSE-METHANOL-CHOLINE GMC OXIDOREDUCTASE"/>
    <property type="match status" value="1"/>
</dbReference>
<feature type="chain" id="PRO_5003181086" evidence="5">
    <location>
        <begin position="21"/>
        <end position="614"/>
    </location>
</feature>
<reference evidence="9" key="1">
    <citation type="journal article" date="2012" name="Nat. Genet.">
        <title>Lifestyle transitions in plant pathogenic Colletotrichum fungi deciphered by genome and transcriptome analyses.</title>
        <authorList>
            <person name="O'Connell R.J."/>
            <person name="Thon M.R."/>
            <person name="Hacquard S."/>
            <person name="Amyotte S.G."/>
            <person name="Kleemann J."/>
            <person name="Torres M.F."/>
            <person name="Damm U."/>
            <person name="Buiate E.A."/>
            <person name="Epstein L."/>
            <person name="Alkan N."/>
            <person name="Altmueller J."/>
            <person name="Alvarado-Balderrama L."/>
            <person name="Bauser C.A."/>
            <person name="Becker C."/>
            <person name="Birren B.W."/>
            <person name="Chen Z."/>
            <person name="Choi J."/>
            <person name="Crouch J.A."/>
            <person name="Duvick J.P."/>
            <person name="Farman M.A."/>
            <person name="Gan P."/>
            <person name="Heiman D."/>
            <person name="Henrissat B."/>
            <person name="Howard R.J."/>
            <person name="Kabbage M."/>
            <person name="Koch C."/>
            <person name="Kracher B."/>
            <person name="Kubo Y."/>
            <person name="Law A.D."/>
            <person name="Lebrun M.-H."/>
            <person name="Lee Y.-H."/>
            <person name="Miyara I."/>
            <person name="Moore N."/>
            <person name="Neumann U."/>
            <person name="Nordstroem K."/>
            <person name="Panaccione D.G."/>
            <person name="Panstruga R."/>
            <person name="Place M."/>
            <person name="Proctor R.H."/>
            <person name="Prusky D."/>
            <person name="Rech G."/>
            <person name="Reinhardt R."/>
            <person name="Rollins J.A."/>
            <person name="Rounsley S."/>
            <person name="Schardl C.L."/>
            <person name="Schwartz D.C."/>
            <person name="Shenoy N."/>
            <person name="Shirasu K."/>
            <person name="Sikhakolli U.R."/>
            <person name="Stueber K."/>
            <person name="Sukno S.A."/>
            <person name="Sweigard J.A."/>
            <person name="Takano Y."/>
            <person name="Takahara H."/>
            <person name="Trail F."/>
            <person name="van der Does H.C."/>
            <person name="Voll L.M."/>
            <person name="Will I."/>
            <person name="Young S."/>
            <person name="Zeng Q."/>
            <person name="Zhang J."/>
            <person name="Zhou S."/>
            <person name="Dickman M.B."/>
            <person name="Schulze-Lefert P."/>
            <person name="Ver Loren van Themaat E."/>
            <person name="Ma L.-J."/>
            <person name="Vaillancourt L.J."/>
        </authorList>
    </citation>
    <scope>NUCLEOTIDE SEQUENCE [LARGE SCALE GENOMIC DNA]</scope>
    <source>
        <strain evidence="9">M1.001 / M2 / FGSC 10212</strain>
    </source>
</reference>
<feature type="domain" description="Glucose-methanol-choline oxidoreductase N-terminal" evidence="6">
    <location>
        <begin position="36"/>
        <end position="355"/>
    </location>
</feature>
<evidence type="ECO:0000256" key="2">
    <source>
        <dbReference type="ARBA" id="ARBA00023180"/>
    </source>
</evidence>
<feature type="active site" description="Proton acceptor" evidence="3">
    <location>
        <position position="594"/>
    </location>
</feature>
<evidence type="ECO:0000256" key="1">
    <source>
        <dbReference type="ARBA" id="ARBA00010790"/>
    </source>
</evidence>
<dbReference type="InterPro" id="IPR000172">
    <property type="entry name" value="GMC_OxRdtase_N"/>
</dbReference>
<comment type="cofactor">
    <cofactor evidence="4">
        <name>FAD</name>
        <dbReference type="ChEBI" id="CHEBI:57692"/>
    </cofactor>
</comment>
<keyword evidence="5" id="KW-0732">Signal</keyword>
<dbReference type="Pfam" id="PF00732">
    <property type="entry name" value="GMC_oxred_N"/>
    <property type="match status" value="1"/>
</dbReference>
<evidence type="ECO:0000313" key="8">
    <source>
        <dbReference type="EMBL" id="EFQ35941.1"/>
    </source>
</evidence>
<dbReference type="PIRSF" id="PIRSF000137">
    <property type="entry name" value="Alcohol_oxidase"/>
    <property type="match status" value="1"/>
</dbReference>
<proteinExistence type="inferred from homology"/>
<dbReference type="InterPro" id="IPR012132">
    <property type="entry name" value="GMC_OxRdtase"/>
</dbReference>
<dbReference type="Gene3D" id="3.50.50.60">
    <property type="entry name" value="FAD/NAD(P)-binding domain"/>
    <property type="match status" value="1"/>
</dbReference>
<comment type="similarity">
    <text evidence="1">Belongs to the GMC oxidoreductase family.</text>
</comment>
<feature type="active site" description="Proton donor" evidence="3">
    <location>
        <position position="550"/>
    </location>
</feature>
<keyword evidence="2" id="KW-0325">Glycoprotein</keyword>
<evidence type="ECO:0000259" key="6">
    <source>
        <dbReference type="Pfam" id="PF00732"/>
    </source>
</evidence>
<gene>
    <name evidence="8" type="ORF">GLRG_10820</name>
</gene>
<evidence type="ECO:0000256" key="3">
    <source>
        <dbReference type="PIRSR" id="PIRSR000137-1"/>
    </source>
</evidence>
<evidence type="ECO:0000256" key="4">
    <source>
        <dbReference type="PIRSR" id="PIRSR000137-2"/>
    </source>
</evidence>
<evidence type="ECO:0000256" key="5">
    <source>
        <dbReference type="SAM" id="SignalP"/>
    </source>
</evidence>
<name>E3QYK3_COLGM</name>
<dbReference type="InterPro" id="IPR036188">
    <property type="entry name" value="FAD/NAD-bd_sf"/>
</dbReference>
<dbReference type="AlphaFoldDB" id="E3QYK3"/>
<dbReference type="EMBL" id="GG697404">
    <property type="protein sequence ID" value="EFQ35941.1"/>
    <property type="molecule type" value="Genomic_DNA"/>
</dbReference>
<dbReference type="SUPFAM" id="SSF54373">
    <property type="entry name" value="FAD-linked reductases, C-terminal domain"/>
    <property type="match status" value="1"/>
</dbReference>
<dbReference type="SUPFAM" id="SSF51905">
    <property type="entry name" value="FAD/NAD(P)-binding domain"/>
    <property type="match status" value="1"/>
</dbReference>
<dbReference type="Gene3D" id="3.30.560.10">
    <property type="entry name" value="Glucose Oxidase, domain 3"/>
    <property type="match status" value="1"/>
</dbReference>
<dbReference type="RefSeq" id="XP_008099961.1">
    <property type="nucleotide sequence ID" value="XM_008101770.1"/>
</dbReference>
<dbReference type="Proteomes" id="UP000008782">
    <property type="component" value="Unassembled WGS sequence"/>
</dbReference>
<keyword evidence="9" id="KW-1185">Reference proteome</keyword>